<dbReference type="Pfam" id="PF01627">
    <property type="entry name" value="Hpt"/>
    <property type="match status" value="1"/>
</dbReference>
<evidence type="ECO:0000256" key="1">
    <source>
        <dbReference type="PROSITE-ProRule" id="PRU00110"/>
    </source>
</evidence>
<feature type="modified residue" description="Phosphohistidine" evidence="1">
    <location>
        <position position="57"/>
    </location>
</feature>
<dbReference type="SMART" id="SM00073">
    <property type="entry name" value="HPT"/>
    <property type="match status" value="1"/>
</dbReference>
<reference evidence="3 4" key="1">
    <citation type="submission" date="2024-08" db="EMBL/GenBank/DDBJ databases">
        <title>Sulfate-reducing bacteria isolated from formation water of the oil field in Kazakhstan and description of Pseudodesulfovibrio sp.</title>
        <authorList>
            <person name="Bidzhieva S.K."/>
            <person name="Tourova T.P."/>
            <person name="Grouzdev D.S."/>
            <person name="Beletsky A.V."/>
            <person name="Sokolova D.S."/>
            <person name="Samigullina S.R."/>
            <person name="Poltaraus A.B."/>
            <person name="Avtukh A.N."/>
            <person name="Tereshina V.M."/>
            <person name="Zhaparov N.S."/>
            <person name="Mardanov A.V."/>
            <person name="Nazina T.N."/>
        </authorList>
    </citation>
    <scope>NUCLEOTIDE SEQUENCE [LARGE SCALE GENOMIC DNA]</scope>
    <source>
        <strain evidence="3 4">9FUS</strain>
    </source>
</reference>
<name>A0ABV4K8I7_9BACT</name>
<accession>A0ABV4K8I7</accession>
<dbReference type="SUPFAM" id="SSF47226">
    <property type="entry name" value="Histidine-containing phosphotransfer domain, HPT domain"/>
    <property type="match status" value="1"/>
</dbReference>
<evidence type="ECO:0000259" key="2">
    <source>
        <dbReference type="PROSITE" id="PS50894"/>
    </source>
</evidence>
<evidence type="ECO:0000313" key="4">
    <source>
        <dbReference type="Proteomes" id="UP001568698"/>
    </source>
</evidence>
<sequence>MTRDLFDTDQFLSSLAYDRELAMELIDAFLEDCPRRVAELTMALDDGDIIQGTKLAHSLKGMCGVVRADELGRLALEMEHAGRNGNLELVRDRLGMFTGNLDQVRDLMVLFRDNG</sequence>
<comment type="caution">
    <text evidence="3">The sequence shown here is derived from an EMBL/GenBank/DDBJ whole genome shotgun (WGS) entry which is preliminary data.</text>
</comment>
<dbReference type="Gene3D" id="1.20.120.160">
    <property type="entry name" value="HPT domain"/>
    <property type="match status" value="1"/>
</dbReference>
<organism evidence="3 4">
    <name type="scientific">Pseudodesulfovibrio karagichevae</name>
    <dbReference type="NCBI Taxonomy" id="3239305"/>
    <lineage>
        <taxon>Bacteria</taxon>
        <taxon>Pseudomonadati</taxon>
        <taxon>Thermodesulfobacteriota</taxon>
        <taxon>Desulfovibrionia</taxon>
        <taxon>Desulfovibrionales</taxon>
        <taxon>Desulfovibrionaceae</taxon>
    </lineage>
</organism>
<feature type="domain" description="HPt" evidence="2">
    <location>
        <begin position="18"/>
        <end position="111"/>
    </location>
</feature>
<proteinExistence type="predicted"/>
<protein>
    <submittedName>
        <fullName evidence="3">Hpt domain-containing protein</fullName>
    </submittedName>
</protein>
<dbReference type="CDD" id="cd00088">
    <property type="entry name" value="HPT"/>
    <property type="match status" value="1"/>
</dbReference>
<dbReference type="InterPro" id="IPR008207">
    <property type="entry name" value="Sig_transdc_His_kin_Hpt_dom"/>
</dbReference>
<dbReference type="Proteomes" id="UP001568698">
    <property type="component" value="Unassembled WGS sequence"/>
</dbReference>
<dbReference type="PROSITE" id="PS50894">
    <property type="entry name" value="HPT"/>
    <property type="match status" value="1"/>
</dbReference>
<evidence type="ECO:0000313" key="3">
    <source>
        <dbReference type="EMBL" id="MEZ7198355.1"/>
    </source>
</evidence>
<keyword evidence="1" id="KW-0597">Phosphoprotein</keyword>
<dbReference type="EMBL" id="JBGLYH010000064">
    <property type="protein sequence ID" value="MEZ7198355.1"/>
    <property type="molecule type" value="Genomic_DNA"/>
</dbReference>
<gene>
    <name evidence="3" type="ORF">AB6M95_16520</name>
</gene>
<keyword evidence="4" id="KW-1185">Reference proteome</keyword>
<dbReference type="InterPro" id="IPR036641">
    <property type="entry name" value="HPT_dom_sf"/>
</dbReference>
<dbReference type="RefSeq" id="WP_371387847.1">
    <property type="nucleotide sequence ID" value="NZ_JBGLYH010000064.1"/>
</dbReference>